<protein>
    <submittedName>
        <fullName evidence="1">Uncharacterized protein</fullName>
    </submittedName>
</protein>
<dbReference type="EMBL" id="QPFP01000298">
    <property type="protein sequence ID" value="TEB17655.1"/>
    <property type="molecule type" value="Genomic_DNA"/>
</dbReference>
<reference evidence="1 2" key="1">
    <citation type="journal article" date="2019" name="Nat. Ecol. Evol.">
        <title>Megaphylogeny resolves global patterns of mushroom evolution.</title>
        <authorList>
            <person name="Varga T."/>
            <person name="Krizsan K."/>
            <person name="Foldi C."/>
            <person name="Dima B."/>
            <person name="Sanchez-Garcia M."/>
            <person name="Sanchez-Ramirez S."/>
            <person name="Szollosi G.J."/>
            <person name="Szarkandi J.G."/>
            <person name="Papp V."/>
            <person name="Albert L."/>
            <person name="Andreopoulos W."/>
            <person name="Angelini C."/>
            <person name="Antonin V."/>
            <person name="Barry K.W."/>
            <person name="Bougher N.L."/>
            <person name="Buchanan P."/>
            <person name="Buyck B."/>
            <person name="Bense V."/>
            <person name="Catcheside P."/>
            <person name="Chovatia M."/>
            <person name="Cooper J."/>
            <person name="Damon W."/>
            <person name="Desjardin D."/>
            <person name="Finy P."/>
            <person name="Geml J."/>
            <person name="Haridas S."/>
            <person name="Hughes K."/>
            <person name="Justo A."/>
            <person name="Karasinski D."/>
            <person name="Kautmanova I."/>
            <person name="Kiss B."/>
            <person name="Kocsube S."/>
            <person name="Kotiranta H."/>
            <person name="LaButti K.M."/>
            <person name="Lechner B.E."/>
            <person name="Liimatainen K."/>
            <person name="Lipzen A."/>
            <person name="Lukacs Z."/>
            <person name="Mihaltcheva S."/>
            <person name="Morgado L.N."/>
            <person name="Niskanen T."/>
            <person name="Noordeloos M.E."/>
            <person name="Ohm R.A."/>
            <person name="Ortiz-Santana B."/>
            <person name="Ovrebo C."/>
            <person name="Racz N."/>
            <person name="Riley R."/>
            <person name="Savchenko A."/>
            <person name="Shiryaev A."/>
            <person name="Soop K."/>
            <person name="Spirin V."/>
            <person name="Szebenyi C."/>
            <person name="Tomsovsky M."/>
            <person name="Tulloss R.E."/>
            <person name="Uehling J."/>
            <person name="Grigoriev I.V."/>
            <person name="Vagvolgyi C."/>
            <person name="Papp T."/>
            <person name="Martin F.M."/>
            <person name="Miettinen O."/>
            <person name="Hibbett D.S."/>
            <person name="Nagy L.G."/>
        </authorList>
    </citation>
    <scope>NUCLEOTIDE SEQUENCE [LARGE SCALE GENOMIC DNA]</scope>
    <source>
        <strain evidence="1 2">FP101781</strain>
    </source>
</reference>
<dbReference type="AlphaFoldDB" id="A0A4Y7S8Z9"/>
<evidence type="ECO:0000313" key="1">
    <source>
        <dbReference type="EMBL" id="TEB17655.1"/>
    </source>
</evidence>
<organism evidence="1 2">
    <name type="scientific">Coprinellus micaceus</name>
    <name type="common">Glistening ink-cap mushroom</name>
    <name type="synonym">Coprinus micaceus</name>
    <dbReference type="NCBI Taxonomy" id="71717"/>
    <lineage>
        <taxon>Eukaryota</taxon>
        <taxon>Fungi</taxon>
        <taxon>Dikarya</taxon>
        <taxon>Basidiomycota</taxon>
        <taxon>Agaricomycotina</taxon>
        <taxon>Agaricomycetes</taxon>
        <taxon>Agaricomycetidae</taxon>
        <taxon>Agaricales</taxon>
        <taxon>Agaricineae</taxon>
        <taxon>Psathyrellaceae</taxon>
        <taxon>Coprinellus</taxon>
    </lineage>
</organism>
<sequence length="257" mass="27475">MTRSRCSAAIFSSSSLSFADDLGLPTQKDFFTVLALAGESHQANLRLRIGGTTATSDEILQTLATSTNDRAMVPGLDGDTLGDLLLDLVGDGKDGSFWPPRYPSWFPRRVMVLVEFTSSEPLSRSNVGAVRVVLDLVNVGATATKDASNRASGDGELESVVGLLLVFDSVEQLGLGTGNALPATADEHFIRLELFTSLLLTTIASMAWEGDLDTVLVLQPNRVLALLADERGVVLSRDFQDLGGLVSLRRHSLVSNI</sequence>
<dbReference type="Proteomes" id="UP000298030">
    <property type="component" value="Unassembled WGS sequence"/>
</dbReference>
<accession>A0A4Y7S8Z9</accession>
<proteinExistence type="predicted"/>
<evidence type="ECO:0000313" key="2">
    <source>
        <dbReference type="Proteomes" id="UP000298030"/>
    </source>
</evidence>
<name>A0A4Y7S8Z9_COPMI</name>
<comment type="caution">
    <text evidence="1">The sequence shown here is derived from an EMBL/GenBank/DDBJ whole genome shotgun (WGS) entry which is preliminary data.</text>
</comment>
<gene>
    <name evidence="1" type="ORF">FA13DRAFT_701362</name>
</gene>
<keyword evidence="2" id="KW-1185">Reference proteome</keyword>